<dbReference type="PANTHER" id="PTHR35851">
    <property type="entry name" value="CELL DIVISION PROTEIN FTSQ"/>
    <property type="match status" value="1"/>
</dbReference>
<organism evidence="12 13">
    <name type="scientific">Candidatus Nitrobium versatile</name>
    <dbReference type="NCBI Taxonomy" id="2884831"/>
    <lineage>
        <taxon>Bacteria</taxon>
        <taxon>Pseudomonadati</taxon>
        <taxon>Nitrospirota</taxon>
        <taxon>Nitrospiria</taxon>
        <taxon>Nitrospirales</taxon>
        <taxon>Nitrospiraceae</taxon>
        <taxon>Candidatus Nitrobium</taxon>
    </lineage>
</organism>
<keyword evidence="4" id="KW-0132">Cell division</keyword>
<evidence type="ECO:0000256" key="2">
    <source>
        <dbReference type="ARBA" id="ARBA00022475"/>
    </source>
</evidence>
<dbReference type="InterPro" id="IPR045335">
    <property type="entry name" value="FtsQ_C_sf"/>
</dbReference>
<feature type="region of interest" description="Disordered" evidence="9">
    <location>
        <begin position="246"/>
        <end position="289"/>
    </location>
</feature>
<dbReference type="Gene3D" id="3.10.20.310">
    <property type="entry name" value="membrane protein fhac"/>
    <property type="match status" value="1"/>
</dbReference>
<dbReference type="InterPro" id="IPR005548">
    <property type="entry name" value="Cell_div_FtsQ/DivIB_C"/>
</dbReference>
<evidence type="ECO:0000313" key="13">
    <source>
        <dbReference type="Proteomes" id="UP000705867"/>
    </source>
</evidence>
<dbReference type="PROSITE" id="PS51779">
    <property type="entry name" value="POTRA"/>
    <property type="match status" value="1"/>
</dbReference>
<evidence type="ECO:0000256" key="10">
    <source>
        <dbReference type="SAM" id="Phobius"/>
    </source>
</evidence>
<accession>A0A953M314</accession>
<name>A0A953M314_9BACT</name>
<keyword evidence="6 10" id="KW-1133">Transmembrane helix</keyword>
<dbReference type="InterPro" id="IPR013685">
    <property type="entry name" value="POTRA_FtsQ_type"/>
</dbReference>
<keyword evidence="3" id="KW-0997">Cell inner membrane</keyword>
<sequence>MDRRNLRTLRRRRERGQYRLVAAAVLLSLSVCLGIFYSLKYLVRVKEIVFLGNSHLRNEELRSLVKLKQDEEMFRFSGRQIYHNLKRSPWIKEAIIRRELSGRVLVRVMEGVPLAVVSLADRPYLVDREGVILEPIKEGTALFLPVIKEIDPGTNKSTYGEAVRLIEMLRGRKSVLYDGNVVITGNRPEDLTMNVGGIAIRVGTGDFEKKLERLAFVREEVQKRNMTVEYIDLRFSNKIIVKPVVQETPEPQEEIEKAGKGSGKKAAKKETAREGKRKTGQKNGTKEKR</sequence>
<comment type="caution">
    <text evidence="12">The sequence shown here is derived from an EMBL/GenBank/DDBJ whole genome shotgun (WGS) entry which is preliminary data.</text>
</comment>
<keyword evidence="8" id="KW-0131">Cell cycle</keyword>
<evidence type="ECO:0000256" key="3">
    <source>
        <dbReference type="ARBA" id="ARBA00022519"/>
    </source>
</evidence>
<evidence type="ECO:0000259" key="11">
    <source>
        <dbReference type="PROSITE" id="PS51779"/>
    </source>
</evidence>
<evidence type="ECO:0000256" key="5">
    <source>
        <dbReference type="ARBA" id="ARBA00022692"/>
    </source>
</evidence>
<dbReference type="PANTHER" id="PTHR35851:SF1">
    <property type="entry name" value="CELL DIVISION PROTEIN FTSQ"/>
    <property type="match status" value="1"/>
</dbReference>
<reference evidence="12" key="1">
    <citation type="journal article" date="2021" name="bioRxiv">
        <title>Unraveling nitrogen, sulfur and carbon metabolic pathways and microbial community transcriptional responses to substrate deprivation and toxicity stresses in a bioreactor mimicking anoxic brackish coastal sediment conditions.</title>
        <authorList>
            <person name="Martins P.D."/>
            <person name="Echeveste M.J."/>
            <person name="Arshad A."/>
            <person name="Kurth J."/>
            <person name="Ouboter H."/>
            <person name="Jetten M.S.M."/>
            <person name="Welte C.U."/>
        </authorList>
    </citation>
    <scope>NUCLEOTIDE SEQUENCE</scope>
    <source>
        <strain evidence="12">MAG_39</strain>
    </source>
</reference>
<dbReference type="InterPro" id="IPR026579">
    <property type="entry name" value="FtsQ"/>
</dbReference>
<feature type="transmembrane region" description="Helical" evidence="10">
    <location>
        <begin position="20"/>
        <end position="39"/>
    </location>
</feature>
<reference evidence="12" key="2">
    <citation type="submission" date="2021-08" db="EMBL/GenBank/DDBJ databases">
        <authorList>
            <person name="Dalcin Martins P."/>
        </authorList>
    </citation>
    <scope>NUCLEOTIDE SEQUENCE</scope>
    <source>
        <strain evidence="12">MAG_39</strain>
    </source>
</reference>
<evidence type="ECO:0000256" key="6">
    <source>
        <dbReference type="ARBA" id="ARBA00022989"/>
    </source>
</evidence>
<dbReference type="Gene3D" id="3.40.50.11690">
    <property type="entry name" value="Cell division protein FtsQ/DivIB"/>
    <property type="match status" value="1"/>
</dbReference>
<evidence type="ECO:0000256" key="9">
    <source>
        <dbReference type="SAM" id="MobiDB-lite"/>
    </source>
</evidence>
<evidence type="ECO:0000256" key="4">
    <source>
        <dbReference type="ARBA" id="ARBA00022618"/>
    </source>
</evidence>
<proteinExistence type="predicted"/>
<evidence type="ECO:0000256" key="8">
    <source>
        <dbReference type="ARBA" id="ARBA00023306"/>
    </source>
</evidence>
<dbReference type="GO" id="GO:0090529">
    <property type="term" value="P:cell septum assembly"/>
    <property type="evidence" value="ECO:0007669"/>
    <property type="project" value="InterPro"/>
</dbReference>
<comment type="subcellular location">
    <subcellularLocation>
        <location evidence="1">Membrane</location>
    </subcellularLocation>
</comment>
<dbReference type="Pfam" id="PF03799">
    <property type="entry name" value="FtsQ_DivIB_C"/>
    <property type="match status" value="1"/>
</dbReference>
<dbReference type="Pfam" id="PF08478">
    <property type="entry name" value="POTRA_1"/>
    <property type="match status" value="1"/>
</dbReference>
<keyword evidence="7 10" id="KW-0472">Membrane</keyword>
<feature type="domain" description="POTRA" evidence="11">
    <location>
        <begin position="43"/>
        <end position="111"/>
    </location>
</feature>
<dbReference type="GO" id="GO:0016020">
    <property type="term" value="C:membrane"/>
    <property type="evidence" value="ECO:0007669"/>
    <property type="project" value="UniProtKB-SubCell"/>
</dbReference>
<keyword evidence="2" id="KW-1003">Cell membrane</keyword>
<dbReference type="AlphaFoldDB" id="A0A953M314"/>
<evidence type="ECO:0000313" key="12">
    <source>
        <dbReference type="EMBL" id="MBZ0158047.1"/>
    </source>
</evidence>
<evidence type="ECO:0000256" key="7">
    <source>
        <dbReference type="ARBA" id="ARBA00023136"/>
    </source>
</evidence>
<keyword evidence="5 10" id="KW-0812">Transmembrane</keyword>
<dbReference type="Proteomes" id="UP000705867">
    <property type="component" value="Unassembled WGS sequence"/>
</dbReference>
<protein>
    <submittedName>
        <fullName evidence="12">FtsQ-type POTRA domain-containing protein</fullName>
    </submittedName>
</protein>
<dbReference type="EMBL" id="JAIOIV010000133">
    <property type="protein sequence ID" value="MBZ0158047.1"/>
    <property type="molecule type" value="Genomic_DNA"/>
</dbReference>
<gene>
    <name evidence="12" type="ORF">K8I29_17760</name>
</gene>
<dbReference type="InterPro" id="IPR034746">
    <property type="entry name" value="POTRA"/>
</dbReference>
<evidence type="ECO:0000256" key="1">
    <source>
        <dbReference type="ARBA" id="ARBA00004370"/>
    </source>
</evidence>